<accession>A0A162MKL1</accession>
<reference evidence="14 15" key="1">
    <citation type="submission" date="2015-12" db="EMBL/GenBank/DDBJ databases">
        <title>Draft genome of Thermovenabulum gondwanense isolated from a red thermophilic microbial mat colonisisng an outflow channel of a bore well.</title>
        <authorList>
            <person name="Patel B.K."/>
        </authorList>
    </citation>
    <scope>NUCLEOTIDE SEQUENCE [LARGE SCALE GENOMIC DNA]</scope>
    <source>
        <strain evidence="14 15">R270</strain>
    </source>
</reference>
<dbReference type="CDD" id="cd00739">
    <property type="entry name" value="DHPS"/>
    <property type="match status" value="1"/>
</dbReference>
<dbReference type="NCBIfam" id="TIGR01496">
    <property type="entry name" value="DHPS"/>
    <property type="match status" value="1"/>
</dbReference>
<keyword evidence="8" id="KW-0479">Metal-binding</keyword>
<evidence type="ECO:0000256" key="1">
    <source>
        <dbReference type="ARBA" id="ARBA00000012"/>
    </source>
</evidence>
<keyword evidence="7 14" id="KW-0808">Transferase</keyword>
<sequence length="404" mass="45606">MILEITQKYLRKEMNRIGVHPDSIQIFEKKQNIIPLKLFGVPFPAANIIKQEMLALGGDAAVHKNVIDGKVERTDILLFGTKKHYEGLMEKLSKMPFFGLLEIKKDLEEFFNKKRTELLISPWGRKVYLNNTLVMGIINVTPDSFYPESRRKSVEEVVAAAEKMIEEGADILDIGGLSTRPGSEPVDEEEEQKRVIPAIKAVRESFPRAFLSVDTYRAGIAQKALENGADMINDISGFSFDERILEVVAEAKAPYVLMHIKGTPKDMQQNPFYEDVINEITGYFYEKIQTAVDKGVDPEKIILDPGIGFGKRYEDNLEILSRIRELKSLKKPILIGHSRKSFIGKTLGDISPEDRLEGTLAITAMCSLCGVDIIRVHDVKENKRVLKMLEAVKCQMYSSPLEAM</sequence>
<dbReference type="Proteomes" id="UP000075737">
    <property type="component" value="Unassembled WGS sequence"/>
</dbReference>
<dbReference type="PROSITE" id="PS50972">
    <property type="entry name" value="PTERIN_BINDING"/>
    <property type="match status" value="1"/>
</dbReference>
<evidence type="ECO:0000256" key="2">
    <source>
        <dbReference type="ARBA" id="ARBA00001946"/>
    </source>
</evidence>
<evidence type="ECO:0000256" key="11">
    <source>
        <dbReference type="ARBA" id="ARBA00030193"/>
    </source>
</evidence>
<comment type="pathway">
    <text evidence="3">Cofactor biosynthesis; tetrahydrofolate biosynthesis; 7,8-dihydrofolate from 2-amino-4-hydroxy-6-hydroxymethyl-7,8-dihydropteridine diphosphate and 4-aminobenzoate: step 1/2.</text>
</comment>
<name>A0A162MKL1_9FIRM</name>
<dbReference type="InterPro" id="IPR000489">
    <property type="entry name" value="Pterin-binding_dom"/>
</dbReference>
<dbReference type="GO" id="GO:0046654">
    <property type="term" value="P:tetrahydrofolate biosynthetic process"/>
    <property type="evidence" value="ECO:0007669"/>
    <property type="project" value="UniProtKB-UniPathway"/>
</dbReference>
<dbReference type="PATRIC" id="fig|520767.4.peg.1222"/>
<evidence type="ECO:0000256" key="9">
    <source>
        <dbReference type="ARBA" id="ARBA00022842"/>
    </source>
</evidence>
<evidence type="ECO:0000259" key="13">
    <source>
        <dbReference type="PROSITE" id="PS50972"/>
    </source>
</evidence>
<dbReference type="EC" id="2.5.1.15" evidence="5"/>
<gene>
    <name evidence="14" type="primary">folP</name>
    <name evidence="14" type="ORF">ATZ99_11200</name>
</gene>
<dbReference type="GO" id="GO:0005829">
    <property type="term" value="C:cytosol"/>
    <property type="evidence" value="ECO:0007669"/>
    <property type="project" value="TreeGrafter"/>
</dbReference>
<dbReference type="Gene3D" id="3.20.20.20">
    <property type="entry name" value="Dihydropteroate synthase-like"/>
    <property type="match status" value="1"/>
</dbReference>
<dbReference type="STRING" id="520767.ATZ99_11200"/>
<dbReference type="GO" id="GO:0004156">
    <property type="term" value="F:dihydropteroate synthase activity"/>
    <property type="evidence" value="ECO:0007669"/>
    <property type="project" value="UniProtKB-EC"/>
</dbReference>
<protein>
    <recommendedName>
        <fullName evidence="6">Dihydropteroate synthase</fullName>
        <ecNumber evidence="5">2.5.1.15</ecNumber>
    </recommendedName>
    <alternativeName>
        <fullName evidence="11">Dihydropteroate pyrophosphorylase</fullName>
    </alternativeName>
</protein>
<proteinExistence type="inferred from homology"/>
<feature type="domain" description="Pterin-binding" evidence="13">
    <location>
        <begin position="132"/>
        <end position="387"/>
    </location>
</feature>
<dbReference type="RefSeq" id="WP_083947371.1">
    <property type="nucleotide sequence ID" value="NZ_LOHZ01000027.1"/>
</dbReference>
<dbReference type="SUPFAM" id="SSF51717">
    <property type="entry name" value="Dihydropteroate synthetase-like"/>
    <property type="match status" value="1"/>
</dbReference>
<evidence type="ECO:0000256" key="5">
    <source>
        <dbReference type="ARBA" id="ARBA00012458"/>
    </source>
</evidence>
<keyword evidence="9" id="KW-0460">Magnesium</keyword>
<evidence type="ECO:0000256" key="8">
    <source>
        <dbReference type="ARBA" id="ARBA00022723"/>
    </source>
</evidence>
<dbReference type="UniPathway" id="UPA00077">
    <property type="reaction ID" value="UER00156"/>
</dbReference>
<organism evidence="14 15">
    <name type="scientific">Thermovenabulum gondwanense</name>
    <dbReference type="NCBI Taxonomy" id="520767"/>
    <lineage>
        <taxon>Bacteria</taxon>
        <taxon>Bacillati</taxon>
        <taxon>Bacillota</taxon>
        <taxon>Clostridia</taxon>
        <taxon>Thermosediminibacterales</taxon>
        <taxon>Thermosediminibacteraceae</taxon>
        <taxon>Thermovenabulum</taxon>
    </lineage>
</organism>
<evidence type="ECO:0000256" key="10">
    <source>
        <dbReference type="ARBA" id="ARBA00022909"/>
    </source>
</evidence>
<dbReference type="PANTHER" id="PTHR20941:SF1">
    <property type="entry name" value="FOLIC ACID SYNTHESIS PROTEIN FOL1"/>
    <property type="match status" value="1"/>
</dbReference>
<dbReference type="FunFam" id="3.20.20.20:FF:000006">
    <property type="entry name" value="Dihydropteroate synthase"/>
    <property type="match status" value="1"/>
</dbReference>
<dbReference type="InterPro" id="IPR011005">
    <property type="entry name" value="Dihydropteroate_synth-like_sf"/>
</dbReference>
<dbReference type="PANTHER" id="PTHR20941">
    <property type="entry name" value="FOLATE SYNTHESIS PROTEINS"/>
    <property type="match status" value="1"/>
</dbReference>
<comment type="cofactor">
    <cofactor evidence="2">
        <name>Mg(2+)</name>
        <dbReference type="ChEBI" id="CHEBI:18420"/>
    </cofactor>
</comment>
<dbReference type="AlphaFoldDB" id="A0A162MKL1"/>
<evidence type="ECO:0000256" key="3">
    <source>
        <dbReference type="ARBA" id="ARBA00004763"/>
    </source>
</evidence>
<keyword evidence="15" id="KW-1185">Reference proteome</keyword>
<dbReference type="Pfam" id="PF00809">
    <property type="entry name" value="Pterin_bind"/>
    <property type="match status" value="1"/>
</dbReference>
<comment type="caution">
    <text evidence="14">The sequence shown here is derived from an EMBL/GenBank/DDBJ whole genome shotgun (WGS) entry which is preliminary data.</text>
</comment>
<evidence type="ECO:0000256" key="4">
    <source>
        <dbReference type="ARBA" id="ARBA00009503"/>
    </source>
</evidence>
<evidence type="ECO:0000313" key="14">
    <source>
        <dbReference type="EMBL" id="KYO66492.1"/>
    </source>
</evidence>
<dbReference type="InterPro" id="IPR006390">
    <property type="entry name" value="DHP_synth_dom"/>
</dbReference>
<comment type="catalytic activity">
    <reaction evidence="1">
        <text>(7,8-dihydropterin-6-yl)methyl diphosphate + 4-aminobenzoate = 7,8-dihydropteroate + diphosphate</text>
        <dbReference type="Rhea" id="RHEA:19949"/>
        <dbReference type="ChEBI" id="CHEBI:17836"/>
        <dbReference type="ChEBI" id="CHEBI:17839"/>
        <dbReference type="ChEBI" id="CHEBI:33019"/>
        <dbReference type="ChEBI" id="CHEBI:72950"/>
        <dbReference type="EC" id="2.5.1.15"/>
    </reaction>
</comment>
<comment type="similarity">
    <text evidence="4">Belongs to the DHPS family.</text>
</comment>
<keyword evidence="10" id="KW-0289">Folate biosynthesis</keyword>
<evidence type="ECO:0000256" key="7">
    <source>
        <dbReference type="ARBA" id="ARBA00022679"/>
    </source>
</evidence>
<dbReference type="PROSITE" id="PS00793">
    <property type="entry name" value="DHPS_2"/>
    <property type="match status" value="1"/>
</dbReference>
<dbReference type="EMBL" id="LOHZ01000027">
    <property type="protein sequence ID" value="KYO66492.1"/>
    <property type="molecule type" value="Genomic_DNA"/>
</dbReference>
<comment type="function">
    <text evidence="12">Catalyzes the condensation of para-aminobenzoate (pABA) with 6-hydroxymethyl-7,8-dihydropterin diphosphate (DHPt-PP) to form 7,8-dihydropteroate (H2Pte), the immediate precursor of folate derivatives.</text>
</comment>
<dbReference type="GO" id="GO:0046872">
    <property type="term" value="F:metal ion binding"/>
    <property type="evidence" value="ECO:0007669"/>
    <property type="project" value="UniProtKB-KW"/>
</dbReference>
<evidence type="ECO:0000256" key="12">
    <source>
        <dbReference type="ARBA" id="ARBA00053449"/>
    </source>
</evidence>
<dbReference type="GO" id="GO:0046656">
    <property type="term" value="P:folic acid biosynthetic process"/>
    <property type="evidence" value="ECO:0007669"/>
    <property type="project" value="UniProtKB-KW"/>
</dbReference>
<dbReference type="InterPro" id="IPR045031">
    <property type="entry name" value="DHP_synth-like"/>
</dbReference>
<evidence type="ECO:0000256" key="6">
    <source>
        <dbReference type="ARBA" id="ARBA00016919"/>
    </source>
</evidence>
<evidence type="ECO:0000313" key="15">
    <source>
        <dbReference type="Proteomes" id="UP000075737"/>
    </source>
</evidence>
<dbReference type="OrthoDB" id="9811744at2"/>